<protein>
    <submittedName>
        <fullName evidence="2">Negative regulator of sigma-B (Phosphoserine phosphatase)</fullName>
    </submittedName>
</protein>
<gene>
    <name evidence="2" type="ORF">SAMN05877753_109206</name>
</gene>
<dbReference type="EMBL" id="OAOP01000009">
    <property type="protein sequence ID" value="SNX74596.1"/>
    <property type="molecule type" value="Genomic_DNA"/>
</dbReference>
<dbReference type="InterPro" id="IPR036457">
    <property type="entry name" value="PPM-type-like_dom_sf"/>
</dbReference>
<evidence type="ECO:0000313" key="2">
    <source>
        <dbReference type="EMBL" id="SNX74596.1"/>
    </source>
</evidence>
<evidence type="ECO:0000313" key="3">
    <source>
        <dbReference type="Proteomes" id="UP000219546"/>
    </source>
</evidence>
<dbReference type="PANTHER" id="PTHR35801:SF1">
    <property type="entry name" value="PHOSPHOSERINE PHOSPHATASE RSBX"/>
    <property type="match status" value="1"/>
</dbReference>
<reference evidence="2 3" key="1">
    <citation type="submission" date="2017-08" db="EMBL/GenBank/DDBJ databases">
        <authorList>
            <person name="de Groot N.N."/>
        </authorList>
    </citation>
    <scope>NUCLEOTIDE SEQUENCE [LARGE SCALE GENOMIC DNA]</scope>
    <source>
        <strain evidence="2 3">JC228</strain>
    </source>
</reference>
<proteinExistence type="predicted"/>
<dbReference type="SMART" id="SM00331">
    <property type="entry name" value="PP2C_SIG"/>
    <property type="match status" value="1"/>
</dbReference>
<evidence type="ECO:0000259" key="1">
    <source>
        <dbReference type="SMART" id="SM00331"/>
    </source>
</evidence>
<dbReference type="Proteomes" id="UP000219546">
    <property type="component" value="Unassembled WGS sequence"/>
</dbReference>
<sequence length="197" mass="22587">MTHLKDKHIELYTFQSKKEGKSYCGDAFFYFSDETGFLAIVADGLGSGIFAHESAEAAIEAAKQNRRQDVETIMKACNQALLNKRGAAVSVLKIDYHNKEFTYSSVGNVKFYFLKQDGTTIYPLPVYGYLSGKNQLFITQTYRYEVPSRFFIHTDGLNELARKRYVKMNIPLKFIYRNLTEIVDNRDDTTFLIGSLH</sequence>
<name>A0A285D5G5_9BACI</name>
<dbReference type="InterPro" id="IPR039248">
    <property type="entry name" value="Ptase_RsbX"/>
</dbReference>
<accession>A0A285D5G5</accession>
<dbReference type="PANTHER" id="PTHR35801">
    <property type="entry name" value="PHOSPHOSERINE PHOSPHATASE RSBX"/>
    <property type="match status" value="1"/>
</dbReference>
<feature type="domain" description="PPM-type phosphatase" evidence="1">
    <location>
        <begin position="6"/>
        <end position="196"/>
    </location>
</feature>
<dbReference type="AlphaFoldDB" id="A0A285D5G5"/>
<organism evidence="2 3">
    <name type="scientific">Bacillus oleivorans</name>
    <dbReference type="NCBI Taxonomy" id="1448271"/>
    <lineage>
        <taxon>Bacteria</taxon>
        <taxon>Bacillati</taxon>
        <taxon>Bacillota</taxon>
        <taxon>Bacilli</taxon>
        <taxon>Bacillales</taxon>
        <taxon>Bacillaceae</taxon>
        <taxon>Bacillus</taxon>
    </lineage>
</organism>
<dbReference type="SUPFAM" id="SSF81606">
    <property type="entry name" value="PP2C-like"/>
    <property type="match status" value="1"/>
</dbReference>
<dbReference type="RefSeq" id="WP_179714345.1">
    <property type="nucleotide sequence ID" value="NZ_JBEPMQ010000009.1"/>
</dbReference>
<dbReference type="Gene3D" id="3.60.40.10">
    <property type="entry name" value="PPM-type phosphatase domain"/>
    <property type="match status" value="1"/>
</dbReference>
<keyword evidence="3" id="KW-1185">Reference proteome</keyword>
<dbReference type="Pfam" id="PF07228">
    <property type="entry name" value="SpoIIE"/>
    <property type="match status" value="1"/>
</dbReference>
<dbReference type="InterPro" id="IPR001932">
    <property type="entry name" value="PPM-type_phosphatase-like_dom"/>
</dbReference>